<evidence type="ECO:0000313" key="3">
    <source>
        <dbReference type="Proteomes" id="UP000592181"/>
    </source>
</evidence>
<dbReference type="SMART" id="SM00347">
    <property type="entry name" value="HTH_MARR"/>
    <property type="match status" value="1"/>
</dbReference>
<dbReference type="GO" id="GO:0003677">
    <property type="term" value="F:DNA binding"/>
    <property type="evidence" value="ECO:0007669"/>
    <property type="project" value="UniProtKB-KW"/>
</dbReference>
<comment type="caution">
    <text evidence="2">The sequence shown here is derived from an EMBL/GenBank/DDBJ whole genome shotgun (WGS) entry which is preliminary data.</text>
</comment>
<feature type="domain" description="HTH marR-type" evidence="1">
    <location>
        <begin position="1"/>
        <end position="150"/>
    </location>
</feature>
<sequence length="163" mass="18175">MTEMPDETRWLDDDQQHHWRAYLRGSRLLERALGEDLAPLGIQLAEYELVSMLSEAPGQRMRMSHLADRIVQSRSRVTHTAARLERRGWVSRAPAPDDGRGVDIELTDSGREVLDRVSGLHVDSVRRHLVDALTPAQLAALGDAMGTVRDALAPDHQEIGLDG</sequence>
<dbReference type="PANTHER" id="PTHR33164">
    <property type="entry name" value="TRANSCRIPTIONAL REGULATOR, MARR FAMILY"/>
    <property type="match status" value="1"/>
</dbReference>
<proteinExistence type="predicted"/>
<dbReference type="GO" id="GO:0003700">
    <property type="term" value="F:DNA-binding transcription factor activity"/>
    <property type="evidence" value="ECO:0007669"/>
    <property type="project" value="InterPro"/>
</dbReference>
<dbReference type="InterPro" id="IPR039422">
    <property type="entry name" value="MarR/SlyA-like"/>
</dbReference>
<dbReference type="PRINTS" id="PR00598">
    <property type="entry name" value="HTHMARR"/>
</dbReference>
<dbReference type="GO" id="GO:0006950">
    <property type="term" value="P:response to stress"/>
    <property type="evidence" value="ECO:0007669"/>
    <property type="project" value="TreeGrafter"/>
</dbReference>
<dbReference type="PROSITE" id="PS50995">
    <property type="entry name" value="HTH_MARR_2"/>
    <property type="match status" value="1"/>
</dbReference>
<dbReference type="InterPro" id="IPR036390">
    <property type="entry name" value="WH_DNA-bd_sf"/>
</dbReference>
<evidence type="ECO:0000313" key="2">
    <source>
        <dbReference type="EMBL" id="NYG35891.1"/>
    </source>
</evidence>
<keyword evidence="2" id="KW-0238">DNA-binding</keyword>
<reference evidence="2 3" key="1">
    <citation type="submission" date="2020-07" db="EMBL/GenBank/DDBJ databases">
        <title>Sequencing the genomes of 1000 actinobacteria strains.</title>
        <authorList>
            <person name="Klenk H.-P."/>
        </authorList>
    </citation>
    <scope>NUCLEOTIDE SEQUENCE [LARGE SCALE GENOMIC DNA]</scope>
    <source>
        <strain evidence="2 3">DSM 24723</strain>
    </source>
</reference>
<dbReference type="Proteomes" id="UP000592181">
    <property type="component" value="Unassembled WGS sequence"/>
</dbReference>
<dbReference type="EMBL" id="JACBZX010000001">
    <property type="protein sequence ID" value="NYG35891.1"/>
    <property type="molecule type" value="Genomic_DNA"/>
</dbReference>
<dbReference type="PANTHER" id="PTHR33164:SF99">
    <property type="entry name" value="MARR FAMILY REGULATORY PROTEIN"/>
    <property type="match status" value="1"/>
</dbReference>
<dbReference type="Pfam" id="PF12802">
    <property type="entry name" value="MarR_2"/>
    <property type="match status" value="1"/>
</dbReference>
<keyword evidence="3" id="KW-1185">Reference proteome</keyword>
<dbReference type="InterPro" id="IPR000835">
    <property type="entry name" value="HTH_MarR-typ"/>
</dbReference>
<evidence type="ECO:0000259" key="1">
    <source>
        <dbReference type="PROSITE" id="PS50995"/>
    </source>
</evidence>
<dbReference type="AlphaFoldDB" id="A0A852XBK5"/>
<accession>A0A852XBK5</accession>
<dbReference type="InterPro" id="IPR036388">
    <property type="entry name" value="WH-like_DNA-bd_sf"/>
</dbReference>
<dbReference type="SUPFAM" id="SSF46785">
    <property type="entry name" value="Winged helix' DNA-binding domain"/>
    <property type="match status" value="1"/>
</dbReference>
<dbReference type="Gene3D" id="1.10.10.10">
    <property type="entry name" value="Winged helix-like DNA-binding domain superfamily/Winged helix DNA-binding domain"/>
    <property type="match status" value="1"/>
</dbReference>
<name>A0A852XBK5_9MICO</name>
<protein>
    <submittedName>
        <fullName evidence="2">DNA-binding MarR family transcriptional regulator</fullName>
    </submittedName>
</protein>
<gene>
    <name evidence="2" type="ORF">BJY28_000360</name>
</gene>
<dbReference type="RefSeq" id="WP_246313325.1">
    <property type="nucleotide sequence ID" value="NZ_JACBZX010000001.1"/>
</dbReference>
<organism evidence="2 3">
    <name type="scientific">Janibacter alkaliphilus</name>
    <dbReference type="NCBI Taxonomy" id="1069963"/>
    <lineage>
        <taxon>Bacteria</taxon>
        <taxon>Bacillati</taxon>
        <taxon>Actinomycetota</taxon>
        <taxon>Actinomycetes</taxon>
        <taxon>Micrococcales</taxon>
        <taxon>Intrasporangiaceae</taxon>
        <taxon>Janibacter</taxon>
    </lineage>
</organism>